<dbReference type="AlphaFoldDB" id="A0A0N9MP40"/>
<feature type="compositionally biased region" description="Low complexity" evidence="1">
    <location>
        <begin position="190"/>
        <end position="201"/>
    </location>
</feature>
<feature type="compositionally biased region" description="Pro residues" evidence="1">
    <location>
        <begin position="175"/>
        <end position="189"/>
    </location>
</feature>
<reference evidence="2" key="1">
    <citation type="journal article" date="2015" name="Genome Biol. Evol.">
        <title>Different Ancestries of R Tailocins in Rhizospheric Pseudomonas Isolates.</title>
        <authorList>
            <person name="Ghequire M.G."/>
            <person name="Dillen Y."/>
            <person name="Lambrichts I."/>
            <person name="Proost P."/>
            <person name="Wattiez R."/>
            <person name="De Mot R."/>
        </authorList>
    </citation>
    <scope>NUCLEOTIDE SEQUENCE</scope>
    <source>
        <strain evidence="2">RW10S1</strain>
    </source>
</reference>
<proteinExistence type="predicted"/>
<protein>
    <recommendedName>
        <fullName evidence="3">Tail tape measure protein</fullName>
    </recommendedName>
</protein>
<accession>A0A0N9MP40</accession>
<evidence type="ECO:0000313" key="2">
    <source>
        <dbReference type="EMBL" id="ALG76555.1"/>
    </source>
</evidence>
<feature type="region of interest" description="Disordered" evidence="1">
    <location>
        <begin position="495"/>
        <end position="530"/>
    </location>
</feature>
<reference evidence="2" key="2">
    <citation type="submission" date="2015-01" db="EMBL/GenBank/DDBJ databases">
        <authorList>
            <person name="Xiang T."/>
            <person name="Song Y."/>
            <person name="Huang L."/>
            <person name="Wang B."/>
            <person name="Wu P."/>
        </authorList>
    </citation>
    <scope>NUCLEOTIDE SEQUENCE</scope>
    <source>
        <strain evidence="2">RW10S1</strain>
    </source>
</reference>
<organism evidence="2">
    <name type="scientific">Pseudomonas putida</name>
    <name type="common">Arthrobacter siderocapsulatus</name>
    <dbReference type="NCBI Taxonomy" id="303"/>
    <lineage>
        <taxon>Bacteria</taxon>
        <taxon>Pseudomonadati</taxon>
        <taxon>Pseudomonadota</taxon>
        <taxon>Gammaproteobacteria</taxon>
        <taxon>Pseudomonadales</taxon>
        <taxon>Pseudomonadaceae</taxon>
        <taxon>Pseudomonas</taxon>
    </lineage>
</organism>
<evidence type="ECO:0008006" key="3">
    <source>
        <dbReference type="Google" id="ProtNLM"/>
    </source>
</evidence>
<feature type="region of interest" description="Disordered" evidence="1">
    <location>
        <begin position="146"/>
        <end position="201"/>
    </location>
</feature>
<dbReference type="EMBL" id="KP698092">
    <property type="protein sequence ID" value="ALG76555.1"/>
    <property type="molecule type" value="Genomic_DNA"/>
</dbReference>
<evidence type="ECO:0000256" key="1">
    <source>
        <dbReference type="SAM" id="MobiDB-lite"/>
    </source>
</evidence>
<feature type="region of interest" description="Disordered" evidence="1">
    <location>
        <begin position="651"/>
        <end position="684"/>
    </location>
</feature>
<name>A0A0N9MP40_PSEPU</name>
<sequence>MANTQLFTLGFGVTVSKPLGQVIDLRQQEVGRLSRQVDGIRLGRFVGEVIRLGLELEKLREIEQQTAQAPQHVQQGRASHLQDETVAIARLRQHYQMLGNVIAGLSRLRPASGSMTVNVFQQWHTMVQHPQRAVVPRNEAPIAESSTLPELGSAPVSGPQPMPPPAQASSQPFIRPQPPNMAPPAPAQPREPAARSEAGTASATLGRATLAAAGLGAVAYGGYRGGRWLIGRQSPRSQRQARKAVGEQWQDSRVDAVGKITKALVSADDGRQAARGAGAAVGEAAGRLLGTLVPLLGKTGGKRKASKAQRDQLSKLGGYLGEALGDAGGGILHDWVRAEPARVIAAEPSPGASFYAQTAEPGVEQQPPSAPGLGHALAGGLSAVVAGHVVRNRVRKLPRATRRSAANASRQQWQATRIDLLGEVGKALITSDDNEQRARGVGSALGGMAGRMLGAALPRLSKGRWGRKYGSKLGGYVGEAIGDLAGASAVRGFTKDDAQTPRSDATLPAPGQAAELPGMPQPAQPLTNSEPSGVSPMFEMLMPAALTRLAPAGPLLKRIPALAVLNAAGQIAQTASGEGSTAQKMEGYGRAVGGLGGSLASVAAGAALGSVIPGVGTVIGGLVGWAGGALLANGGEAAGGWLGKTLATVLGAGDSPDSQQAEQRPAQPPAAQPLTGPQPVATPPEVTQHFTFTANMPVTFNNSFEDPNTLQQLEAIARRVLDDLMRQARAVQMADQPQP</sequence>